<sequence length="150" mass="17062">MRPHSSDTFLGRTLSNKSLRILIADEQHFNRLRIERWFNQLNYFRIAPVQNLDELLSLVEYGGEPFDLLVINAALPGGKLDLLDYCLDNRQLDRVLIYDGQQAQLPPVPACEQQKIQVSHASLPDPGTIQRLMAIIDPRLPFVGTVISVR</sequence>
<protein>
    <recommendedName>
        <fullName evidence="2">Response regulatory domain-containing protein</fullName>
    </recommendedName>
</protein>
<comment type="caution">
    <text evidence="1">Lacks conserved residue(s) required for the propagation of feature annotation.</text>
</comment>
<name>A0ABY0YDU8_9PSED</name>
<proteinExistence type="predicted"/>
<accession>A0ABY0YDU8</accession>
<keyword evidence="4" id="KW-1185">Reference proteome</keyword>
<evidence type="ECO:0000313" key="3">
    <source>
        <dbReference type="EMBL" id="SED41074.1"/>
    </source>
</evidence>
<gene>
    <name evidence="3" type="ORF">SAMN05216205_5155</name>
</gene>
<evidence type="ECO:0000256" key="1">
    <source>
        <dbReference type="PROSITE-ProRule" id="PRU00169"/>
    </source>
</evidence>
<dbReference type="EMBL" id="FNRV01000001">
    <property type="protein sequence ID" value="SED41074.1"/>
    <property type="molecule type" value="Genomic_DNA"/>
</dbReference>
<reference evidence="3 4" key="1">
    <citation type="submission" date="2016-10" db="EMBL/GenBank/DDBJ databases">
        <authorList>
            <person name="Varghese N."/>
            <person name="Submissions S."/>
        </authorList>
    </citation>
    <scope>NUCLEOTIDE SEQUENCE [LARGE SCALE GENOMIC DNA]</scope>
    <source>
        <strain evidence="3 4">DSM 18327</strain>
    </source>
</reference>
<evidence type="ECO:0000313" key="4">
    <source>
        <dbReference type="Proteomes" id="UP000199665"/>
    </source>
</evidence>
<feature type="domain" description="Response regulatory" evidence="2">
    <location>
        <begin position="20"/>
        <end position="140"/>
    </location>
</feature>
<dbReference type="PROSITE" id="PS50110">
    <property type="entry name" value="RESPONSE_REGULATORY"/>
    <property type="match status" value="1"/>
</dbReference>
<dbReference type="InterPro" id="IPR011006">
    <property type="entry name" value="CheY-like_superfamily"/>
</dbReference>
<evidence type="ECO:0000259" key="2">
    <source>
        <dbReference type="PROSITE" id="PS50110"/>
    </source>
</evidence>
<dbReference type="Gene3D" id="3.40.50.2300">
    <property type="match status" value="1"/>
</dbReference>
<dbReference type="Proteomes" id="UP000199665">
    <property type="component" value="Unassembled WGS sequence"/>
</dbReference>
<dbReference type="InterPro" id="IPR001789">
    <property type="entry name" value="Sig_transdc_resp-reg_receiver"/>
</dbReference>
<organism evidence="3 4">
    <name type="scientific">Pseudomonas mohnii</name>
    <dbReference type="NCBI Taxonomy" id="395600"/>
    <lineage>
        <taxon>Bacteria</taxon>
        <taxon>Pseudomonadati</taxon>
        <taxon>Pseudomonadota</taxon>
        <taxon>Gammaproteobacteria</taxon>
        <taxon>Pseudomonadales</taxon>
        <taxon>Pseudomonadaceae</taxon>
        <taxon>Pseudomonas</taxon>
    </lineage>
</organism>
<comment type="caution">
    <text evidence="3">The sequence shown here is derived from an EMBL/GenBank/DDBJ whole genome shotgun (WGS) entry which is preliminary data.</text>
</comment>
<dbReference type="SUPFAM" id="SSF52172">
    <property type="entry name" value="CheY-like"/>
    <property type="match status" value="1"/>
</dbReference>